<sequence length="304" mass="34103">MRDDDNLILNVVAGANDRIAIVKDPIQEAMAAIQVNKGFIDQEMDDDDDKLIINVVAGTNDKTTVFKDPTQEAVAAIQNSLSKESRLATDKQKQGKKMSSNKKRKAPSEDEDGETHNLLSKPEANRSLNALICDRTDVCPTKVKPGSQPSNRSAKFPKKSPWKDLVSASSSTTFSVLAIFPSAIPGKEMQSGSEGASESYFSDKKNEVSKDENVSYQHEELDNVESEDEVSEDEEVSDHHEEDKFESKDEVPKYEKLSDQHEEDKVESEDEVSKYEKVSNQHEEDKVKFEDEVSKYENVLDQHE</sequence>
<name>A0AAE1QYL1_9SOLA</name>
<proteinExistence type="predicted"/>
<dbReference type="AlphaFoldDB" id="A0AAE1QYL1"/>
<evidence type="ECO:0000313" key="3">
    <source>
        <dbReference type="Proteomes" id="UP001291623"/>
    </source>
</evidence>
<feature type="compositionally biased region" description="Basic and acidic residues" evidence="1">
    <location>
        <begin position="271"/>
        <end position="304"/>
    </location>
</feature>
<evidence type="ECO:0000256" key="1">
    <source>
        <dbReference type="SAM" id="MobiDB-lite"/>
    </source>
</evidence>
<dbReference type="Proteomes" id="UP001291623">
    <property type="component" value="Unassembled WGS sequence"/>
</dbReference>
<feature type="compositionally biased region" description="Basic and acidic residues" evidence="1">
    <location>
        <begin position="201"/>
        <end position="221"/>
    </location>
</feature>
<comment type="caution">
    <text evidence="2">The sequence shown here is derived from an EMBL/GenBank/DDBJ whole genome shotgun (WGS) entry which is preliminary data.</text>
</comment>
<protein>
    <submittedName>
        <fullName evidence="2">Uncharacterized protein</fullName>
    </submittedName>
</protein>
<feature type="compositionally biased region" description="Polar residues" evidence="1">
    <location>
        <begin position="190"/>
        <end position="200"/>
    </location>
</feature>
<organism evidence="2 3">
    <name type="scientific">Anisodus tanguticus</name>
    <dbReference type="NCBI Taxonomy" id="243964"/>
    <lineage>
        <taxon>Eukaryota</taxon>
        <taxon>Viridiplantae</taxon>
        <taxon>Streptophyta</taxon>
        <taxon>Embryophyta</taxon>
        <taxon>Tracheophyta</taxon>
        <taxon>Spermatophyta</taxon>
        <taxon>Magnoliopsida</taxon>
        <taxon>eudicotyledons</taxon>
        <taxon>Gunneridae</taxon>
        <taxon>Pentapetalae</taxon>
        <taxon>asterids</taxon>
        <taxon>lamiids</taxon>
        <taxon>Solanales</taxon>
        <taxon>Solanaceae</taxon>
        <taxon>Solanoideae</taxon>
        <taxon>Hyoscyameae</taxon>
        <taxon>Anisodus</taxon>
    </lineage>
</organism>
<feature type="region of interest" description="Disordered" evidence="1">
    <location>
        <begin position="140"/>
        <end position="164"/>
    </location>
</feature>
<keyword evidence="3" id="KW-1185">Reference proteome</keyword>
<reference evidence="2" key="1">
    <citation type="submission" date="2023-12" db="EMBL/GenBank/DDBJ databases">
        <title>Genome assembly of Anisodus tanguticus.</title>
        <authorList>
            <person name="Wang Y.-J."/>
        </authorList>
    </citation>
    <scope>NUCLEOTIDE SEQUENCE</scope>
    <source>
        <strain evidence="2">KB-2021</strain>
        <tissue evidence="2">Leaf</tissue>
    </source>
</reference>
<feature type="region of interest" description="Disordered" evidence="1">
    <location>
        <begin position="186"/>
        <end position="304"/>
    </location>
</feature>
<dbReference type="EMBL" id="JAVYJV010000021">
    <property type="protein sequence ID" value="KAK4342389.1"/>
    <property type="molecule type" value="Genomic_DNA"/>
</dbReference>
<feature type="compositionally biased region" description="Basic and acidic residues" evidence="1">
    <location>
        <begin position="237"/>
        <end position="264"/>
    </location>
</feature>
<feature type="compositionally biased region" description="Basic and acidic residues" evidence="1">
    <location>
        <begin position="83"/>
        <end position="93"/>
    </location>
</feature>
<gene>
    <name evidence="2" type="ORF">RND71_038205</name>
</gene>
<feature type="region of interest" description="Disordered" evidence="1">
    <location>
        <begin position="81"/>
        <end position="123"/>
    </location>
</feature>
<feature type="compositionally biased region" description="Acidic residues" evidence="1">
    <location>
        <begin position="222"/>
        <end position="236"/>
    </location>
</feature>
<accession>A0AAE1QYL1</accession>
<feature type="compositionally biased region" description="Basic residues" evidence="1">
    <location>
        <begin position="94"/>
        <end position="105"/>
    </location>
</feature>
<evidence type="ECO:0000313" key="2">
    <source>
        <dbReference type="EMBL" id="KAK4342389.1"/>
    </source>
</evidence>